<dbReference type="EMBL" id="CAJVQC010097397">
    <property type="protein sequence ID" value="CAG8829512.1"/>
    <property type="molecule type" value="Genomic_DNA"/>
</dbReference>
<accession>A0ACA9S887</accession>
<sequence length="121" mass="13989">TKRIAKMAKYFPELISYLDSMKSYSMCEGHYNWQSSEKTFVDFGTQVDLPDLSEKTFVDFGIQIDLLEKIFVNFGAQVDLAKKTCIDFGSQALFSDPICKILQRRIDELEENNKQLLSKNE</sequence>
<feature type="non-terminal residue" evidence="1">
    <location>
        <position position="1"/>
    </location>
</feature>
<evidence type="ECO:0000313" key="1">
    <source>
        <dbReference type="EMBL" id="CAG8829512.1"/>
    </source>
</evidence>
<comment type="caution">
    <text evidence="1">The sequence shown here is derived from an EMBL/GenBank/DDBJ whole genome shotgun (WGS) entry which is preliminary data.</text>
</comment>
<evidence type="ECO:0000313" key="2">
    <source>
        <dbReference type="Proteomes" id="UP000789920"/>
    </source>
</evidence>
<feature type="non-terminal residue" evidence="1">
    <location>
        <position position="121"/>
    </location>
</feature>
<dbReference type="Proteomes" id="UP000789920">
    <property type="component" value="Unassembled WGS sequence"/>
</dbReference>
<proteinExistence type="predicted"/>
<gene>
    <name evidence="1" type="ORF">RPERSI_LOCUS27521</name>
</gene>
<organism evidence="1 2">
    <name type="scientific">Racocetra persica</name>
    <dbReference type="NCBI Taxonomy" id="160502"/>
    <lineage>
        <taxon>Eukaryota</taxon>
        <taxon>Fungi</taxon>
        <taxon>Fungi incertae sedis</taxon>
        <taxon>Mucoromycota</taxon>
        <taxon>Glomeromycotina</taxon>
        <taxon>Glomeromycetes</taxon>
        <taxon>Diversisporales</taxon>
        <taxon>Gigasporaceae</taxon>
        <taxon>Racocetra</taxon>
    </lineage>
</organism>
<reference evidence="1" key="1">
    <citation type="submission" date="2021-06" db="EMBL/GenBank/DDBJ databases">
        <authorList>
            <person name="Kallberg Y."/>
            <person name="Tangrot J."/>
            <person name="Rosling A."/>
        </authorList>
    </citation>
    <scope>NUCLEOTIDE SEQUENCE</scope>
    <source>
        <strain evidence="1">MA461A</strain>
    </source>
</reference>
<protein>
    <submittedName>
        <fullName evidence="1">18017_t:CDS:1</fullName>
    </submittedName>
</protein>
<name>A0ACA9S887_9GLOM</name>
<keyword evidence="2" id="KW-1185">Reference proteome</keyword>